<keyword evidence="3" id="KW-1185">Reference proteome</keyword>
<accession>A0A402A2Q2</accession>
<comment type="caution">
    <text evidence="2">The sequence shown here is derived from an EMBL/GenBank/DDBJ whole genome shotgun (WGS) entry which is preliminary data.</text>
</comment>
<evidence type="ECO:0000313" key="2">
    <source>
        <dbReference type="EMBL" id="GCE13352.1"/>
    </source>
</evidence>
<feature type="transmembrane region" description="Helical" evidence="1">
    <location>
        <begin position="66"/>
        <end position="84"/>
    </location>
</feature>
<dbReference type="AlphaFoldDB" id="A0A402A2Q2"/>
<name>A0A402A2Q2_9CHLR</name>
<sequence length="119" mass="12047">MQETLKGNPYGYADNNPVNEVDPSGRFSLTYSCIQDFVSIGGGATAISGLTAFFAASLFTPANPTGAVALGLTAAAAPGGAAIIGIEASLFIGLSVTVSIFGILQGINGIQNIKKDCKF</sequence>
<evidence type="ECO:0008006" key="4">
    <source>
        <dbReference type="Google" id="ProtNLM"/>
    </source>
</evidence>
<feature type="transmembrane region" description="Helical" evidence="1">
    <location>
        <begin position="37"/>
        <end position="59"/>
    </location>
</feature>
<evidence type="ECO:0000313" key="3">
    <source>
        <dbReference type="Proteomes" id="UP000287352"/>
    </source>
</evidence>
<keyword evidence="1" id="KW-1133">Transmembrane helix</keyword>
<protein>
    <recommendedName>
        <fullName evidence="4">RHS repeat-associated core domain-containing protein</fullName>
    </recommendedName>
</protein>
<organism evidence="2 3">
    <name type="scientific">Tengunoibacter tsumagoiensis</name>
    <dbReference type="NCBI Taxonomy" id="2014871"/>
    <lineage>
        <taxon>Bacteria</taxon>
        <taxon>Bacillati</taxon>
        <taxon>Chloroflexota</taxon>
        <taxon>Ktedonobacteria</taxon>
        <taxon>Ktedonobacterales</taxon>
        <taxon>Dictyobacteraceae</taxon>
        <taxon>Tengunoibacter</taxon>
    </lineage>
</organism>
<gene>
    <name evidence="2" type="ORF">KTT_32110</name>
</gene>
<keyword evidence="1" id="KW-0812">Transmembrane</keyword>
<proteinExistence type="predicted"/>
<dbReference type="Proteomes" id="UP000287352">
    <property type="component" value="Unassembled WGS sequence"/>
</dbReference>
<dbReference type="EMBL" id="BIFR01000001">
    <property type="protein sequence ID" value="GCE13352.1"/>
    <property type="molecule type" value="Genomic_DNA"/>
</dbReference>
<reference evidence="3" key="1">
    <citation type="submission" date="2018-12" db="EMBL/GenBank/DDBJ databases">
        <title>Tengunoibacter tsumagoiensis gen. nov., sp. nov., Dictyobacter kobayashii sp. nov., D. alpinus sp. nov., and D. joshuensis sp. nov. and description of Dictyobacteraceae fam. nov. within the order Ktedonobacterales isolated from Tengu-no-mugimeshi.</title>
        <authorList>
            <person name="Wang C.M."/>
            <person name="Zheng Y."/>
            <person name="Sakai Y."/>
            <person name="Toyoda A."/>
            <person name="Minakuchi Y."/>
            <person name="Abe K."/>
            <person name="Yokota A."/>
            <person name="Yabe S."/>
        </authorList>
    </citation>
    <scope>NUCLEOTIDE SEQUENCE [LARGE SCALE GENOMIC DNA]</scope>
    <source>
        <strain evidence="3">Uno3</strain>
    </source>
</reference>
<feature type="transmembrane region" description="Helical" evidence="1">
    <location>
        <begin position="90"/>
        <end position="110"/>
    </location>
</feature>
<keyword evidence="1" id="KW-0472">Membrane</keyword>
<evidence type="ECO:0000256" key="1">
    <source>
        <dbReference type="SAM" id="Phobius"/>
    </source>
</evidence>